<accession>A0ABV5F399</accession>
<evidence type="ECO:0000313" key="2">
    <source>
        <dbReference type="Proteomes" id="UP001589605"/>
    </source>
</evidence>
<proteinExistence type="predicted"/>
<keyword evidence="2" id="KW-1185">Reference proteome</keyword>
<reference evidence="1 2" key="1">
    <citation type="submission" date="2024-09" db="EMBL/GenBank/DDBJ databases">
        <authorList>
            <person name="Sun Q."/>
            <person name="Mori K."/>
        </authorList>
    </citation>
    <scope>NUCLEOTIDE SEQUENCE [LARGE SCALE GENOMIC DNA]</scope>
    <source>
        <strain evidence="1 2">CECT 8286</strain>
    </source>
</reference>
<organism evidence="1 2">
    <name type="scientific">Formosa undariae</name>
    <dbReference type="NCBI Taxonomy" id="1325436"/>
    <lineage>
        <taxon>Bacteria</taxon>
        <taxon>Pseudomonadati</taxon>
        <taxon>Bacteroidota</taxon>
        <taxon>Flavobacteriia</taxon>
        <taxon>Flavobacteriales</taxon>
        <taxon>Flavobacteriaceae</taxon>
        <taxon>Formosa</taxon>
    </lineage>
</organism>
<dbReference type="Proteomes" id="UP001589605">
    <property type="component" value="Unassembled WGS sequence"/>
</dbReference>
<evidence type="ECO:0000313" key="1">
    <source>
        <dbReference type="EMBL" id="MFB9053926.1"/>
    </source>
</evidence>
<protein>
    <recommendedName>
        <fullName evidence="3">DUF4935 domain-containing protein</fullName>
    </recommendedName>
</protein>
<evidence type="ECO:0008006" key="3">
    <source>
        <dbReference type="Google" id="ProtNLM"/>
    </source>
</evidence>
<comment type="caution">
    <text evidence="1">The sequence shown here is derived from an EMBL/GenBank/DDBJ whole genome shotgun (WGS) entry which is preliminary data.</text>
</comment>
<name>A0ABV5F399_9FLAO</name>
<gene>
    <name evidence="1" type="ORF">ACFFVB_12640</name>
</gene>
<dbReference type="RefSeq" id="WP_382383271.1">
    <property type="nucleotide sequence ID" value="NZ_JBHMEZ010000012.1"/>
</dbReference>
<dbReference type="EMBL" id="JBHMEZ010000012">
    <property type="protein sequence ID" value="MFB9053926.1"/>
    <property type="molecule type" value="Genomic_DNA"/>
</dbReference>
<sequence>MKTICDTNIWRGLMEKEITEFELSSLNSPLTLSFINIDEIAKSNLILSDIGKSRVVIQRMMQMSAMKIYDPPLIYLKKMDTDDFQYNSPEKHIDMLHITNAIANGQGINESNFKSYKKRRETVFVDLCNIINKESEKIRKSTTHTYEKLDSKVINRDFISFIVKSQTGINLSNEFDWSQIELFEGVLSLFFKELETTKAKIKPNDIYDLFILIYVQPNDEFWSVDIKKGPLKYVNKIADGKYLYGNNIA</sequence>